<sequence length="211" mass="23976">MSETRLQIFKMQTAVLLSLLFFSAAFAAPAEDLNTEPLKTEDLKTEPLKPEDLKTEDLQAFEAAPEEQLPLVADSASEDAPEGRNACPVGWYSHNGRCYSLIVNAPKSWYDAQEHCRQMGANLASVFNPSDYKFMQQMIQPTGHSEAWIGGFYLQDRWMWIDGYAMHYQYWHIQYSGSSYSCVYLQSTSGWVNTSCDKSHRFICSKSAFSC</sequence>
<proteinExistence type="predicted"/>
<organism evidence="5 6">
    <name type="scientific">Knipowitschia caucasica</name>
    <name type="common">Caucasian dwarf goby</name>
    <name type="synonym">Pomatoschistus caucasicus</name>
    <dbReference type="NCBI Taxonomy" id="637954"/>
    <lineage>
        <taxon>Eukaryota</taxon>
        <taxon>Metazoa</taxon>
        <taxon>Chordata</taxon>
        <taxon>Craniata</taxon>
        <taxon>Vertebrata</taxon>
        <taxon>Euteleostomi</taxon>
        <taxon>Actinopterygii</taxon>
        <taxon>Neopterygii</taxon>
        <taxon>Teleostei</taxon>
        <taxon>Neoteleostei</taxon>
        <taxon>Acanthomorphata</taxon>
        <taxon>Gobiaria</taxon>
        <taxon>Gobiiformes</taxon>
        <taxon>Gobioidei</taxon>
        <taxon>Gobiidae</taxon>
        <taxon>Gobiinae</taxon>
        <taxon>Knipowitschia</taxon>
    </lineage>
</organism>
<gene>
    <name evidence="5" type="ORF">KC01_LOCUS30186</name>
</gene>
<dbReference type="GO" id="GO:0005886">
    <property type="term" value="C:plasma membrane"/>
    <property type="evidence" value="ECO:0007669"/>
    <property type="project" value="UniProtKB-SubCell"/>
</dbReference>
<protein>
    <recommendedName>
        <fullName evidence="4">C-type lectin domain-containing protein</fullName>
    </recommendedName>
</protein>
<evidence type="ECO:0000256" key="2">
    <source>
        <dbReference type="ARBA" id="ARBA00023157"/>
    </source>
</evidence>
<dbReference type="AlphaFoldDB" id="A0AAV2LSJ2"/>
<evidence type="ECO:0000256" key="3">
    <source>
        <dbReference type="SAM" id="SignalP"/>
    </source>
</evidence>
<feature type="domain" description="C-type lectin" evidence="4">
    <location>
        <begin position="94"/>
        <end position="205"/>
    </location>
</feature>
<accession>A0AAV2LSJ2</accession>
<dbReference type="Pfam" id="PF00059">
    <property type="entry name" value="Lectin_C"/>
    <property type="match status" value="1"/>
</dbReference>
<dbReference type="EMBL" id="OZ035825">
    <property type="protein sequence ID" value="CAL1602412.1"/>
    <property type="molecule type" value="Genomic_DNA"/>
</dbReference>
<keyword evidence="3" id="KW-0732">Signal</keyword>
<dbReference type="InterPro" id="IPR016187">
    <property type="entry name" value="CTDL_fold"/>
</dbReference>
<dbReference type="InterPro" id="IPR050828">
    <property type="entry name" value="C-type_lectin/matrix_domain"/>
</dbReference>
<dbReference type="SMART" id="SM00034">
    <property type="entry name" value="CLECT"/>
    <property type="match status" value="1"/>
</dbReference>
<dbReference type="InterPro" id="IPR001304">
    <property type="entry name" value="C-type_lectin-like"/>
</dbReference>
<evidence type="ECO:0000259" key="4">
    <source>
        <dbReference type="PROSITE" id="PS50041"/>
    </source>
</evidence>
<dbReference type="CDD" id="cd00037">
    <property type="entry name" value="CLECT"/>
    <property type="match status" value="1"/>
</dbReference>
<evidence type="ECO:0000313" key="6">
    <source>
        <dbReference type="Proteomes" id="UP001497482"/>
    </source>
</evidence>
<name>A0AAV2LSJ2_KNICA</name>
<dbReference type="PANTHER" id="PTHR45710">
    <property type="entry name" value="C-TYPE LECTIN DOMAIN-CONTAINING PROTEIN 180"/>
    <property type="match status" value="1"/>
</dbReference>
<keyword evidence="2" id="KW-1015">Disulfide bond</keyword>
<dbReference type="PROSITE" id="PS00615">
    <property type="entry name" value="C_TYPE_LECTIN_1"/>
    <property type="match status" value="1"/>
</dbReference>
<dbReference type="Gene3D" id="3.10.100.10">
    <property type="entry name" value="Mannose-Binding Protein A, subunit A"/>
    <property type="match status" value="1"/>
</dbReference>
<dbReference type="PROSITE" id="PS50041">
    <property type="entry name" value="C_TYPE_LECTIN_2"/>
    <property type="match status" value="1"/>
</dbReference>
<comment type="subcellular location">
    <subcellularLocation>
        <location evidence="1">Cell membrane</location>
        <topology evidence="1">Single-pass type II membrane protein</topology>
    </subcellularLocation>
</comment>
<dbReference type="PANTHER" id="PTHR45710:SF26">
    <property type="entry name" value="RH26557P"/>
    <property type="match status" value="1"/>
</dbReference>
<dbReference type="Proteomes" id="UP001497482">
    <property type="component" value="Chromosome 3"/>
</dbReference>
<keyword evidence="6" id="KW-1185">Reference proteome</keyword>
<dbReference type="InterPro" id="IPR016186">
    <property type="entry name" value="C-type_lectin-like/link_sf"/>
</dbReference>
<dbReference type="SUPFAM" id="SSF56436">
    <property type="entry name" value="C-type lectin-like"/>
    <property type="match status" value="1"/>
</dbReference>
<reference evidence="5 6" key="1">
    <citation type="submission" date="2024-04" db="EMBL/GenBank/DDBJ databases">
        <authorList>
            <person name="Waldvogel A.-M."/>
            <person name="Schoenle A."/>
        </authorList>
    </citation>
    <scope>NUCLEOTIDE SEQUENCE [LARGE SCALE GENOMIC DNA]</scope>
</reference>
<feature type="chain" id="PRO_5043449767" description="C-type lectin domain-containing protein" evidence="3">
    <location>
        <begin position="28"/>
        <end position="211"/>
    </location>
</feature>
<evidence type="ECO:0000313" key="5">
    <source>
        <dbReference type="EMBL" id="CAL1602412.1"/>
    </source>
</evidence>
<dbReference type="InterPro" id="IPR018378">
    <property type="entry name" value="C-type_lectin_CS"/>
</dbReference>
<evidence type="ECO:0000256" key="1">
    <source>
        <dbReference type="ARBA" id="ARBA00004401"/>
    </source>
</evidence>
<feature type="signal peptide" evidence="3">
    <location>
        <begin position="1"/>
        <end position="27"/>
    </location>
</feature>